<dbReference type="AlphaFoldDB" id="A0A3B3H9P4"/>
<evidence type="ECO:0000259" key="1">
    <source>
        <dbReference type="Pfam" id="PF05699"/>
    </source>
</evidence>
<reference evidence="2" key="3">
    <citation type="submission" date="2025-09" db="UniProtKB">
        <authorList>
            <consortium name="Ensembl"/>
        </authorList>
    </citation>
    <scope>IDENTIFICATION</scope>
    <source>
        <strain evidence="2">Hd-rR</strain>
    </source>
</reference>
<dbReference type="Proteomes" id="UP000001038">
    <property type="component" value="Chromosome 14"/>
</dbReference>
<evidence type="ECO:0000313" key="3">
    <source>
        <dbReference type="Proteomes" id="UP000001038"/>
    </source>
</evidence>
<dbReference type="GeneTree" id="ENSGT00950000182812"/>
<proteinExistence type="predicted"/>
<dbReference type="Pfam" id="PF05699">
    <property type="entry name" value="Dimer_Tnp_hAT"/>
    <property type="match status" value="1"/>
</dbReference>
<name>A0A3B3H9P4_ORYLA</name>
<reference evidence="2 3" key="1">
    <citation type="journal article" date="2007" name="Nature">
        <title>The medaka draft genome and insights into vertebrate genome evolution.</title>
        <authorList>
            <person name="Kasahara M."/>
            <person name="Naruse K."/>
            <person name="Sasaki S."/>
            <person name="Nakatani Y."/>
            <person name="Qu W."/>
            <person name="Ahsan B."/>
            <person name="Yamada T."/>
            <person name="Nagayasu Y."/>
            <person name="Doi K."/>
            <person name="Kasai Y."/>
            <person name="Jindo T."/>
            <person name="Kobayashi D."/>
            <person name="Shimada A."/>
            <person name="Toyoda A."/>
            <person name="Kuroki Y."/>
            <person name="Fujiyama A."/>
            <person name="Sasaki T."/>
            <person name="Shimizu A."/>
            <person name="Asakawa S."/>
            <person name="Shimizu N."/>
            <person name="Hashimoto S."/>
            <person name="Yang J."/>
            <person name="Lee Y."/>
            <person name="Matsushima K."/>
            <person name="Sugano S."/>
            <person name="Sakaizumi M."/>
            <person name="Narita T."/>
            <person name="Ohishi K."/>
            <person name="Haga S."/>
            <person name="Ohta F."/>
            <person name="Nomoto H."/>
            <person name="Nogata K."/>
            <person name="Morishita T."/>
            <person name="Endo T."/>
            <person name="Shin-I T."/>
            <person name="Takeda H."/>
            <person name="Morishita S."/>
            <person name="Kohara Y."/>
        </authorList>
    </citation>
    <scope>NUCLEOTIDE SEQUENCE [LARGE SCALE GENOMIC DNA]</scope>
    <source>
        <strain evidence="2 3">Hd-rR</strain>
    </source>
</reference>
<dbReference type="InterPro" id="IPR012337">
    <property type="entry name" value="RNaseH-like_sf"/>
</dbReference>
<dbReference type="GO" id="GO:0046983">
    <property type="term" value="F:protein dimerization activity"/>
    <property type="evidence" value="ECO:0007669"/>
    <property type="project" value="InterPro"/>
</dbReference>
<dbReference type="PANTHER" id="PTHR45913:SF10">
    <property type="entry name" value="DUF4371 DOMAIN-CONTAINING PROTEIN"/>
    <property type="match status" value="1"/>
</dbReference>
<feature type="domain" description="HAT C-terminal dimerisation" evidence="1">
    <location>
        <begin position="420"/>
        <end position="503"/>
    </location>
</feature>
<dbReference type="Ensembl" id="ENSORLT00000033008.1">
    <property type="protein sequence ID" value="ENSORLP00000028546.1"/>
    <property type="gene ID" value="ENSORLG00000023443.1"/>
</dbReference>
<accession>A0A3B3H9P4</accession>
<sequence>MVSIYLSILYTTQMRQKHCSSGIAVFYVVNSGAMCTCAKGSTQRLIVNSHCNDKIASMKRSNIKRHFDTHKKKKACQELLFRVEASQQQICVWTQQGDGNSASFAAALGIVRNGKPFTDGEFAKSFMLDVIIKRIKDILLSARTVQDRTIMMSNQIEATQLKDIIAVHFFSLTLDESTDVSNLCQFSGIARYVVGDTLREESLAVLPLKGTTRGEDLFQSSNKFTKEKNLTMDKLVSVCTDGAPCMVGKNRGFIALLREHEKRRILSFHCILHHEALFAQMCGEQLGEVMSLVVRVVNFIVARALNDRQFKALLDEVGNSYPGLLLHSNVRWLSRGKVLSRFADCLSEIQTFLERLRFTSNLLQSFKAHFGEFSERTLLFKFITHPHEYVSLSEILSFRPVASDLWVNRFKSMNEDLERLEQLVSQHKWQEMKKLQPADQLIFKTWNALPVTFFTLQRVSVAVLKIFGSTYACEQSFSHPKNIKTNLRSRLTEGSLNACMNCKNVHMSTCTQNR</sequence>
<reference evidence="2" key="2">
    <citation type="submission" date="2025-08" db="UniProtKB">
        <authorList>
            <consortium name="Ensembl"/>
        </authorList>
    </citation>
    <scope>IDENTIFICATION</scope>
    <source>
        <strain evidence="2">Hd-rR</strain>
    </source>
</reference>
<organism evidence="2 3">
    <name type="scientific">Oryzias latipes</name>
    <name type="common">Japanese rice fish</name>
    <name type="synonym">Japanese killifish</name>
    <dbReference type="NCBI Taxonomy" id="8090"/>
    <lineage>
        <taxon>Eukaryota</taxon>
        <taxon>Metazoa</taxon>
        <taxon>Chordata</taxon>
        <taxon>Craniata</taxon>
        <taxon>Vertebrata</taxon>
        <taxon>Euteleostomi</taxon>
        <taxon>Actinopterygii</taxon>
        <taxon>Neopterygii</taxon>
        <taxon>Teleostei</taxon>
        <taxon>Neoteleostei</taxon>
        <taxon>Acanthomorphata</taxon>
        <taxon>Ovalentaria</taxon>
        <taxon>Atherinomorphae</taxon>
        <taxon>Beloniformes</taxon>
        <taxon>Adrianichthyidae</taxon>
        <taxon>Oryziinae</taxon>
        <taxon>Oryzias</taxon>
    </lineage>
</organism>
<keyword evidence="3" id="KW-1185">Reference proteome</keyword>
<dbReference type="PANTHER" id="PTHR45913">
    <property type="entry name" value="EPM2A-INTERACTING PROTEIN 1"/>
    <property type="match status" value="1"/>
</dbReference>
<dbReference type="InterPro" id="IPR008906">
    <property type="entry name" value="HATC_C_dom"/>
</dbReference>
<dbReference type="InParanoid" id="A0A3B3H9P4"/>
<evidence type="ECO:0000313" key="2">
    <source>
        <dbReference type="Ensembl" id="ENSORLP00000028546.1"/>
    </source>
</evidence>
<dbReference type="SUPFAM" id="SSF53098">
    <property type="entry name" value="Ribonuclease H-like"/>
    <property type="match status" value="1"/>
</dbReference>
<protein>
    <recommendedName>
        <fullName evidence="1">HAT C-terminal dimerisation domain-containing protein</fullName>
    </recommendedName>
</protein>